<dbReference type="InterPro" id="IPR036942">
    <property type="entry name" value="Beta-barrel_TonB_sf"/>
</dbReference>
<feature type="domain" description="TonB-dependent receptor-like beta-barrel" evidence="11">
    <location>
        <begin position="333"/>
        <end position="798"/>
    </location>
</feature>
<gene>
    <name evidence="13" type="ORF">CRI93_12375</name>
</gene>
<dbReference type="OrthoDB" id="9764669at2"/>
<evidence type="ECO:0000256" key="3">
    <source>
        <dbReference type="ARBA" id="ARBA00022452"/>
    </source>
</evidence>
<keyword evidence="4 8" id="KW-0812">Transmembrane</keyword>
<evidence type="ECO:0000256" key="9">
    <source>
        <dbReference type="RuleBase" id="RU003357"/>
    </source>
</evidence>
<dbReference type="Gene3D" id="2.40.170.20">
    <property type="entry name" value="TonB-dependent receptor, beta-barrel domain"/>
    <property type="match status" value="1"/>
</dbReference>
<dbReference type="PANTHER" id="PTHR30069:SF49">
    <property type="entry name" value="OUTER MEMBRANE PROTEIN C"/>
    <property type="match status" value="1"/>
</dbReference>
<keyword evidence="10" id="KW-1133">Transmembrane helix</keyword>
<dbReference type="PANTHER" id="PTHR30069">
    <property type="entry name" value="TONB-DEPENDENT OUTER MEMBRANE RECEPTOR"/>
    <property type="match status" value="1"/>
</dbReference>
<comment type="similarity">
    <text evidence="8 9">Belongs to the TonB-dependent receptor family.</text>
</comment>
<keyword evidence="3 8" id="KW-1134">Transmembrane beta strand</keyword>
<keyword evidence="14" id="KW-1185">Reference proteome</keyword>
<dbReference type="InterPro" id="IPR039426">
    <property type="entry name" value="TonB-dep_rcpt-like"/>
</dbReference>
<dbReference type="SUPFAM" id="SSF49464">
    <property type="entry name" value="Carboxypeptidase regulatory domain-like"/>
    <property type="match status" value="1"/>
</dbReference>
<comment type="subcellular location">
    <subcellularLocation>
        <location evidence="1 8">Cell outer membrane</location>
        <topology evidence="1 8">Multi-pass membrane protein</topology>
    </subcellularLocation>
</comment>
<dbReference type="GO" id="GO:0015344">
    <property type="term" value="F:siderophore uptake transmembrane transporter activity"/>
    <property type="evidence" value="ECO:0007669"/>
    <property type="project" value="TreeGrafter"/>
</dbReference>
<keyword evidence="7 8" id="KW-0998">Cell outer membrane</keyword>
<evidence type="ECO:0000256" key="4">
    <source>
        <dbReference type="ARBA" id="ARBA00022692"/>
    </source>
</evidence>
<feature type="transmembrane region" description="Helical" evidence="10">
    <location>
        <begin position="54"/>
        <end position="72"/>
    </location>
</feature>
<keyword evidence="5 9" id="KW-0798">TonB box</keyword>
<proteinExistence type="inferred from homology"/>
<dbReference type="InterPro" id="IPR037066">
    <property type="entry name" value="Plug_dom_sf"/>
</dbReference>
<keyword evidence="6 8" id="KW-0472">Membrane</keyword>
<dbReference type="GO" id="GO:0009279">
    <property type="term" value="C:cell outer membrane"/>
    <property type="evidence" value="ECO:0007669"/>
    <property type="project" value="UniProtKB-SubCell"/>
</dbReference>
<comment type="caution">
    <text evidence="13">The sequence shown here is derived from an EMBL/GenBank/DDBJ whole genome shotgun (WGS) entry which is preliminary data.</text>
</comment>
<reference evidence="13 14" key="1">
    <citation type="submission" date="2017-10" db="EMBL/GenBank/DDBJ databases">
        <title>Draft genome of Longimonas halophila.</title>
        <authorList>
            <person name="Goh K.M."/>
            <person name="Shamsir M.S."/>
            <person name="Lim S.W."/>
        </authorList>
    </citation>
    <scope>NUCLEOTIDE SEQUENCE [LARGE SCALE GENOMIC DNA]</scope>
    <source>
        <strain evidence="13 14">KCTC 42399</strain>
    </source>
</reference>
<dbReference type="InterPro" id="IPR012910">
    <property type="entry name" value="Plug_dom"/>
</dbReference>
<evidence type="ECO:0000256" key="10">
    <source>
        <dbReference type="SAM" id="Phobius"/>
    </source>
</evidence>
<dbReference type="Gene3D" id="2.60.40.1120">
    <property type="entry name" value="Carboxypeptidase-like, regulatory domain"/>
    <property type="match status" value="1"/>
</dbReference>
<evidence type="ECO:0000313" key="13">
    <source>
        <dbReference type="EMBL" id="PEN05697.1"/>
    </source>
</evidence>
<feature type="domain" description="TonB-dependent receptor plug" evidence="12">
    <location>
        <begin position="183"/>
        <end position="275"/>
    </location>
</feature>
<dbReference type="InterPro" id="IPR008969">
    <property type="entry name" value="CarboxyPept-like_regulatory"/>
</dbReference>
<accession>A0A2H3NYI9</accession>
<evidence type="ECO:0000256" key="8">
    <source>
        <dbReference type="PROSITE-ProRule" id="PRU01360"/>
    </source>
</evidence>
<dbReference type="Gene3D" id="2.170.130.10">
    <property type="entry name" value="TonB-dependent receptor, plug domain"/>
    <property type="match status" value="1"/>
</dbReference>
<evidence type="ECO:0000259" key="12">
    <source>
        <dbReference type="Pfam" id="PF07715"/>
    </source>
</evidence>
<dbReference type="SUPFAM" id="SSF56935">
    <property type="entry name" value="Porins"/>
    <property type="match status" value="1"/>
</dbReference>
<dbReference type="EMBL" id="PDEP01000012">
    <property type="protein sequence ID" value="PEN05697.1"/>
    <property type="molecule type" value="Genomic_DNA"/>
</dbReference>
<evidence type="ECO:0008006" key="15">
    <source>
        <dbReference type="Google" id="ProtNLM"/>
    </source>
</evidence>
<evidence type="ECO:0000256" key="5">
    <source>
        <dbReference type="ARBA" id="ARBA00023077"/>
    </source>
</evidence>
<dbReference type="PROSITE" id="PS52016">
    <property type="entry name" value="TONB_DEPENDENT_REC_3"/>
    <property type="match status" value="1"/>
</dbReference>
<evidence type="ECO:0000313" key="14">
    <source>
        <dbReference type="Proteomes" id="UP000221024"/>
    </source>
</evidence>
<dbReference type="Pfam" id="PF00593">
    <property type="entry name" value="TonB_dep_Rec_b-barrel"/>
    <property type="match status" value="1"/>
</dbReference>
<evidence type="ECO:0000256" key="1">
    <source>
        <dbReference type="ARBA" id="ARBA00004571"/>
    </source>
</evidence>
<dbReference type="Pfam" id="PF07715">
    <property type="entry name" value="Plug"/>
    <property type="match status" value="1"/>
</dbReference>
<evidence type="ECO:0000256" key="2">
    <source>
        <dbReference type="ARBA" id="ARBA00022448"/>
    </source>
</evidence>
<organism evidence="13 14">
    <name type="scientific">Longimonas halophila</name>
    <dbReference type="NCBI Taxonomy" id="1469170"/>
    <lineage>
        <taxon>Bacteria</taxon>
        <taxon>Pseudomonadati</taxon>
        <taxon>Rhodothermota</taxon>
        <taxon>Rhodothermia</taxon>
        <taxon>Rhodothermales</taxon>
        <taxon>Salisaetaceae</taxon>
        <taxon>Longimonas</taxon>
    </lineage>
</organism>
<dbReference type="Pfam" id="PF13715">
    <property type="entry name" value="CarbopepD_reg_2"/>
    <property type="match status" value="1"/>
</dbReference>
<evidence type="ECO:0000256" key="7">
    <source>
        <dbReference type="ARBA" id="ARBA00023237"/>
    </source>
</evidence>
<evidence type="ECO:0000256" key="6">
    <source>
        <dbReference type="ARBA" id="ARBA00023136"/>
    </source>
</evidence>
<dbReference type="Proteomes" id="UP000221024">
    <property type="component" value="Unassembled WGS sequence"/>
</dbReference>
<dbReference type="GO" id="GO:0044718">
    <property type="term" value="P:siderophore transmembrane transport"/>
    <property type="evidence" value="ECO:0007669"/>
    <property type="project" value="TreeGrafter"/>
</dbReference>
<keyword evidence="2 8" id="KW-0813">Transport</keyword>
<name>A0A2H3NYI9_9BACT</name>
<sequence>MLGDVVPFGAPPHPYAVNQRAASLPIEPSCSPLFLSTSTPSVYPMDTYIRGAHMRLLSVFISLILFFIGASLPASTAHAQASGALNGTVVHADTNAPITGANVVLVDTDRGAATDTDGAFVLRDIAPGSYTVRASAIGYEAAERTVTIEPGTQTTVRLALQPTQVALQQVDITATPLEARLTTRIGANELSATPMQDLGEGLARVPGIRLQRRGALALDPNVRGLTGTQVSTFVDGVRSFGGGPARMDTPLSHTDPSSVQRMEVVRGPYALAQGPSLSSIRVDTQAPVPNTPFTGTVHTGFTSNREALNLNGHVLGRTGRLFYDVNAAYRTGDDYTAGDGTAVRSGFESAEVRSRVGLDLNDGSRLSAQVSYQDQRDVAYPGRPLDAAFFETLRGLLRYEWSGTGTVQRLEAQGYGYQTLHGMTNENKQSAQPDPNRMPPFPLRIAVDTEVATFGGRAAADLQLAPTVMLSTGIAGYSAYRTATRFRDRRDDGPTPPVLPAADIIWPDVRTTEIGSFATLERVFGQAQATATGRIDLVHADPQRITDGFRIRAETATGQPFSNNLAETDVLWSAAASATVPLADPLAATLGVGSSARAPEPLERYGDRVGATRTQRGNEFVGNPALDPERTYQADLGFDLSSLRLKGSLTGFVRYHEDYITIIEAPGVDSALPLTPDQVFTYRNGEALFWGTEATATAQVHPTLQVRASGEYLWGRDVSFDSDEPAYGVAPAETRFSTRWMPGPRGLFLDASLRAVAAQRRVSTRRNEGETDRFATVDLTAGGSLFGDIALRVGVTNLLDATYREHLSARTNMFDPLAAEQGSTSIPEPGRSLFVHVQYAF</sequence>
<dbReference type="AlphaFoldDB" id="A0A2H3NYI9"/>
<protein>
    <recommendedName>
        <fullName evidence="15">TonB-dependent receptor</fullName>
    </recommendedName>
</protein>
<evidence type="ECO:0000259" key="11">
    <source>
        <dbReference type="Pfam" id="PF00593"/>
    </source>
</evidence>
<dbReference type="InterPro" id="IPR000531">
    <property type="entry name" value="Beta-barrel_TonB"/>
</dbReference>